<protein>
    <recommendedName>
        <fullName evidence="2">SseB protein N-terminal domain-containing protein</fullName>
    </recommendedName>
</protein>
<evidence type="ECO:0000313" key="3">
    <source>
        <dbReference type="EMBL" id="GLU49476.1"/>
    </source>
</evidence>
<dbReference type="InterPro" id="IPR009839">
    <property type="entry name" value="SseB_N"/>
</dbReference>
<reference evidence="3" key="1">
    <citation type="submission" date="2023-02" db="EMBL/GenBank/DDBJ databases">
        <title>Nocardiopsis ansamitocini NBRC 112285.</title>
        <authorList>
            <person name="Ichikawa N."/>
            <person name="Sato H."/>
            <person name="Tonouchi N."/>
        </authorList>
    </citation>
    <scope>NUCLEOTIDE SEQUENCE</scope>
    <source>
        <strain evidence="3">NBRC 112285</strain>
    </source>
</reference>
<dbReference type="EMBL" id="BSQG01000007">
    <property type="protein sequence ID" value="GLU49476.1"/>
    <property type="molecule type" value="Genomic_DNA"/>
</dbReference>
<feature type="domain" description="SseB protein N-terminal" evidence="2">
    <location>
        <begin position="43"/>
        <end position="144"/>
    </location>
</feature>
<dbReference type="Pfam" id="PF07179">
    <property type="entry name" value="SseB"/>
    <property type="match status" value="1"/>
</dbReference>
<dbReference type="Proteomes" id="UP001165092">
    <property type="component" value="Unassembled WGS sequence"/>
</dbReference>
<evidence type="ECO:0000256" key="1">
    <source>
        <dbReference type="SAM" id="MobiDB-lite"/>
    </source>
</evidence>
<name>A0A9W6P9I8_9ACTN</name>
<sequence>MTTPTGSAEGDSVPFPVNPVENALAEAIERTAAAPESADDTQSEGAESVSRFIGALREGSLWVPLPEGSGVQDDGSIALPTLDLKGSPFVPVFTSEEQLSARSGELPYTIIPTQDLADVLPGNVGLAVNPGNKASVPIYPETVATLAAE</sequence>
<evidence type="ECO:0000259" key="2">
    <source>
        <dbReference type="Pfam" id="PF07179"/>
    </source>
</evidence>
<accession>A0A9W6P9I8</accession>
<evidence type="ECO:0000313" key="4">
    <source>
        <dbReference type="Proteomes" id="UP001165092"/>
    </source>
</evidence>
<organism evidence="3 4">
    <name type="scientific">Nocardiopsis ansamitocini</name>
    <dbReference type="NCBI Taxonomy" id="1670832"/>
    <lineage>
        <taxon>Bacteria</taxon>
        <taxon>Bacillati</taxon>
        <taxon>Actinomycetota</taxon>
        <taxon>Actinomycetes</taxon>
        <taxon>Streptosporangiales</taxon>
        <taxon>Nocardiopsidaceae</taxon>
        <taxon>Nocardiopsis</taxon>
    </lineage>
</organism>
<gene>
    <name evidence="3" type="ORF">Nans01_38270</name>
</gene>
<proteinExistence type="predicted"/>
<feature type="region of interest" description="Disordered" evidence="1">
    <location>
        <begin position="1"/>
        <end position="49"/>
    </location>
</feature>
<feature type="compositionally biased region" description="Low complexity" evidence="1">
    <location>
        <begin position="23"/>
        <end position="36"/>
    </location>
</feature>
<keyword evidence="4" id="KW-1185">Reference proteome</keyword>
<dbReference type="RefSeq" id="WP_285761025.1">
    <property type="nucleotide sequence ID" value="NZ_BSQG01000007.1"/>
</dbReference>
<dbReference type="AlphaFoldDB" id="A0A9W6P9I8"/>
<comment type="caution">
    <text evidence="3">The sequence shown here is derived from an EMBL/GenBank/DDBJ whole genome shotgun (WGS) entry which is preliminary data.</text>
</comment>